<name>A0A3T1D6X5_9BACL</name>
<evidence type="ECO:0000313" key="2">
    <source>
        <dbReference type="Proteomes" id="UP000289856"/>
    </source>
</evidence>
<dbReference type="EMBL" id="AP019400">
    <property type="protein sequence ID" value="BBI33838.1"/>
    <property type="molecule type" value="Genomic_DNA"/>
</dbReference>
<gene>
    <name evidence="1" type="ORF">KCTCHS21_32370</name>
</gene>
<proteinExistence type="predicted"/>
<dbReference type="AlphaFoldDB" id="A0A3T1D6X5"/>
<reference evidence="1 2" key="1">
    <citation type="submission" date="2019-01" db="EMBL/GenBank/DDBJ databases">
        <title>Complete genome sequence of Cohnella hallensis HS21 isolated from Korean fir (Abies koreana) rhizospheric soil.</title>
        <authorList>
            <person name="Jiang L."/>
            <person name="Kang S.W."/>
            <person name="Kim S."/>
            <person name="Jung J."/>
            <person name="Kim C.Y."/>
            <person name="Kim D.H."/>
            <person name="Kim S.W."/>
            <person name="Lee J."/>
        </authorList>
    </citation>
    <scope>NUCLEOTIDE SEQUENCE [LARGE SCALE GENOMIC DNA]</scope>
    <source>
        <strain evidence="1 2">HS21</strain>
    </source>
</reference>
<dbReference type="KEGG" id="cohn:KCTCHS21_32370"/>
<keyword evidence="2" id="KW-1185">Reference proteome</keyword>
<protein>
    <submittedName>
        <fullName evidence="1">Uncharacterized protein</fullName>
    </submittedName>
</protein>
<organism evidence="1 2">
    <name type="scientific">Cohnella abietis</name>
    <dbReference type="NCBI Taxonomy" id="2507935"/>
    <lineage>
        <taxon>Bacteria</taxon>
        <taxon>Bacillati</taxon>
        <taxon>Bacillota</taxon>
        <taxon>Bacilli</taxon>
        <taxon>Bacillales</taxon>
        <taxon>Paenibacillaceae</taxon>
        <taxon>Cohnella</taxon>
    </lineage>
</organism>
<accession>A0A3T1D6X5</accession>
<sequence length="72" mass="7926">MSIGVAFSMLLFPRLSTISPTILDSNMDKIALGSYLPSYFSEVLQSANQLGCVRHFVIVPSYGFHQLLVSNC</sequence>
<dbReference type="Proteomes" id="UP000289856">
    <property type="component" value="Chromosome"/>
</dbReference>
<evidence type="ECO:0000313" key="1">
    <source>
        <dbReference type="EMBL" id="BBI33838.1"/>
    </source>
</evidence>